<dbReference type="Pfam" id="PF01969">
    <property type="entry name" value="Ni_insertion"/>
    <property type="match status" value="1"/>
</dbReference>
<dbReference type="AlphaFoldDB" id="A0A239AB07"/>
<dbReference type="OrthoDB" id="9765625at2"/>
<keyword evidence="4" id="KW-1185">Reference proteome</keyword>
<organism evidence="3 4">
    <name type="scientific">Humidesulfovibrio mexicanus</name>
    <dbReference type="NCBI Taxonomy" id="147047"/>
    <lineage>
        <taxon>Bacteria</taxon>
        <taxon>Pseudomonadati</taxon>
        <taxon>Thermodesulfobacteriota</taxon>
        <taxon>Desulfovibrionia</taxon>
        <taxon>Desulfovibrionales</taxon>
        <taxon>Desulfovibrionaceae</taxon>
        <taxon>Humidesulfovibrio</taxon>
    </lineage>
</organism>
<feature type="region of interest" description="Disordered" evidence="2">
    <location>
        <begin position="248"/>
        <end position="311"/>
    </location>
</feature>
<dbReference type="Proteomes" id="UP000198324">
    <property type="component" value="Unassembled WGS sequence"/>
</dbReference>
<protein>
    <recommendedName>
        <fullName evidence="5">TIGR00299 family protein</fullName>
    </recommendedName>
</protein>
<gene>
    <name evidence="3" type="ORF">SAMN04488503_1975</name>
</gene>
<evidence type="ECO:0000256" key="2">
    <source>
        <dbReference type="SAM" id="MobiDB-lite"/>
    </source>
</evidence>
<dbReference type="EMBL" id="FZOC01000003">
    <property type="protein sequence ID" value="SNR92846.1"/>
    <property type="molecule type" value="Genomic_DNA"/>
</dbReference>
<accession>A0A239AB07</accession>
<evidence type="ECO:0000256" key="1">
    <source>
        <dbReference type="ARBA" id="ARBA00022596"/>
    </source>
</evidence>
<dbReference type="PANTHER" id="PTHR36566">
    <property type="entry name" value="NICKEL INSERTION PROTEIN-RELATED"/>
    <property type="match status" value="1"/>
</dbReference>
<proteinExistence type="predicted"/>
<dbReference type="PANTHER" id="PTHR36566:SF1">
    <property type="entry name" value="PYRIDINIUM-3,5-BISTHIOCARBOXYLIC ACID MONONUCLEOTIDE NICKEL INSERTION PROTEIN"/>
    <property type="match status" value="1"/>
</dbReference>
<dbReference type="InterPro" id="IPR002822">
    <property type="entry name" value="Ni_insertion"/>
</dbReference>
<dbReference type="RefSeq" id="WP_089274174.1">
    <property type="nucleotide sequence ID" value="NZ_FZOC01000003.1"/>
</dbReference>
<reference evidence="3 4" key="1">
    <citation type="submission" date="2017-06" db="EMBL/GenBank/DDBJ databases">
        <authorList>
            <person name="Kim H.J."/>
            <person name="Triplett B.A."/>
        </authorList>
    </citation>
    <scope>NUCLEOTIDE SEQUENCE [LARGE SCALE GENOMIC DNA]</scope>
    <source>
        <strain evidence="3 4">DSM 13116</strain>
    </source>
</reference>
<sequence length="311" mass="33222">MKTLYLECTLGVSGDMLLAALSDLVPGGAKLLADAVAALGLPGVSVRFSEQMVQGIRTRRVEVLEQAPQPLRHLRDLTDIVHAAPEAHWPARVKKLGLTALTRLAEAESKVHGEPLDRIHFHEVGAVDTVVDAMGAILLAHASGADRVVASPVNLGSGFVTFSHGRFPVPAPACAELARSMVVFATESGMELATPTGLAVLKTLAQTHGPLPLGRVEAVGYGSGTYSTGAYPTFLRAYRIADAPEARARRAERRETPEMEREVPDGPVRGRADLFGPHGHPHYGPTAHTSSGREFGRDEDDGLDQIRFGRD</sequence>
<feature type="compositionally biased region" description="Basic and acidic residues" evidence="2">
    <location>
        <begin position="248"/>
        <end position="272"/>
    </location>
</feature>
<keyword evidence="1" id="KW-0533">Nickel</keyword>
<name>A0A239AB07_9BACT</name>
<evidence type="ECO:0000313" key="4">
    <source>
        <dbReference type="Proteomes" id="UP000198324"/>
    </source>
</evidence>
<evidence type="ECO:0008006" key="5">
    <source>
        <dbReference type="Google" id="ProtNLM"/>
    </source>
</evidence>
<evidence type="ECO:0000313" key="3">
    <source>
        <dbReference type="EMBL" id="SNR92846.1"/>
    </source>
</evidence>